<feature type="region of interest" description="Disordered" evidence="1">
    <location>
        <begin position="195"/>
        <end position="219"/>
    </location>
</feature>
<evidence type="ECO:0000313" key="2">
    <source>
        <dbReference type="EMBL" id="PXF31914.1"/>
    </source>
</evidence>
<dbReference type="EMBL" id="LAPT01000029">
    <property type="protein sequence ID" value="PXF31914.1"/>
    <property type="molecule type" value="Genomic_DNA"/>
</dbReference>
<dbReference type="Proteomes" id="UP000248090">
    <property type="component" value="Unassembled WGS sequence"/>
</dbReference>
<accession>A0ABX5LZ58</accession>
<protein>
    <recommendedName>
        <fullName evidence="4">DNA topoisomerase I</fullName>
    </recommendedName>
</protein>
<sequence>MWLTVVIAVLLLVLITSLFVSHLAYKREQAMLAIEQRFGALRSRTEFLQEIQSAVQHLIMPPLIWNYLIDFHISLLTQMKEVKPDEAYLNDLIEEQEALRSQQGVYQVPATDRSIVRAQKYIKYVMRTLRQMRGENMLSAHQLDESIHQLSYVHNVIEIDAHTQQGIKALEQRHYQEGVTHLKHAKAMIARTVMSDEERQERTQKVDQYLANPYNHTVS</sequence>
<proteinExistence type="predicted"/>
<feature type="compositionally biased region" description="Basic and acidic residues" evidence="1">
    <location>
        <begin position="195"/>
        <end position="205"/>
    </location>
</feature>
<dbReference type="RefSeq" id="WP_110186739.1">
    <property type="nucleotide sequence ID" value="NZ_CP177354.1"/>
</dbReference>
<gene>
    <name evidence="2" type="ORF">WH50_07360</name>
</gene>
<evidence type="ECO:0000313" key="3">
    <source>
        <dbReference type="Proteomes" id="UP000248090"/>
    </source>
</evidence>
<name>A0ABX5LZ58_9GAMM</name>
<organism evidence="2 3">
    <name type="scientific">Pokkaliibacter plantistimulans</name>
    <dbReference type="NCBI Taxonomy" id="1635171"/>
    <lineage>
        <taxon>Bacteria</taxon>
        <taxon>Pseudomonadati</taxon>
        <taxon>Pseudomonadota</taxon>
        <taxon>Gammaproteobacteria</taxon>
        <taxon>Oceanospirillales</taxon>
        <taxon>Balneatrichaceae</taxon>
        <taxon>Pokkaliibacter</taxon>
    </lineage>
</organism>
<comment type="caution">
    <text evidence="2">The sequence shown here is derived from an EMBL/GenBank/DDBJ whole genome shotgun (WGS) entry which is preliminary data.</text>
</comment>
<keyword evidence="3" id="KW-1185">Reference proteome</keyword>
<evidence type="ECO:0000256" key="1">
    <source>
        <dbReference type="SAM" id="MobiDB-lite"/>
    </source>
</evidence>
<reference evidence="2 3" key="1">
    <citation type="submission" date="2015-03" db="EMBL/GenBank/DDBJ databases">
        <authorList>
            <person name="Krishnan R."/>
            <person name="Midha S."/>
            <person name="Patil P.B."/>
            <person name="Rameshkumar N."/>
        </authorList>
    </citation>
    <scope>NUCLEOTIDE SEQUENCE [LARGE SCALE GENOMIC DNA]</scope>
    <source>
        <strain evidence="2 3">L1E11</strain>
    </source>
</reference>
<evidence type="ECO:0008006" key="4">
    <source>
        <dbReference type="Google" id="ProtNLM"/>
    </source>
</evidence>